<dbReference type="EMBL" id="BBSC01000007">
    <property type="protein sequence ID" value="GAM77071.1"/>
    <property type="molecule type" value="Genomic_DNA"/>
</dbReference>
<accession>A0A0B8QEN7</accession>
<dbReference type="Proteomes" id="UP000031666">
    <property type="component" value="Unassembled WGS sequence"/>
</dbReference>
<gene>
    <name evidence="1" type="ORF">JCM19241_5967</name>
</gene>
<reference evidence="1 2" key="1">
    <citation type="submission" date="2015-01" db="EMBL/GenBank/DDBJ databases">
        <title>Vibrio sp. C94 JCM 19241 whole genome shotgun sequence.</title>
        <authorList>
            <person name="Sawabe T."/>
            <person name="Meirelles P."/>
            <person name="Feng G."/>
            <person name="Sayaka M."/>
            <person name="Hattori M."/>
            <person name="Ohkuma M."/>
        </authorList>
    </citation>
    <scope>NUCLEOTIDE SEQUENCE [LARGE SCALE GENOMIC DNA]</scope>
    <source>
        <strain evidence="2">JCM 19241</strain>
    </source>
</reference>
<evidence type="ECO:0000313" key="1">
    <source>
        <dbReference type="EMBL" id="GAM77071.1"/>
    </source>
</evidence>
<protein>
    <recommendedName>
        <fullName evidence="3">Fibronectin type-III domain-containing protein</fullName>
    </recommendedName>
</protein>
<evidence type="ECO:0000313" key="2">
    <source>
        <dbReference type="Proteomes" id="UP000031666"/>
    </source>
</evidence>
<dbReference type="AlphaFoldDB" id="A0A0B8QEN7"/>
<organism evidence="1 2">
    <name type="scientific">Vibrio ishigakensis</name>
    <dbReference type="NCBI Taxonomy" id="1481914"/>
    <lineage>
        <taxon>Bacteria</taxon>
        <taxon>Pseudomonadati</taxon>
        <taxon>Pseudomonadota</taxon>
        <taxon>Gammaproteobacteria</taxon>
        <taxon>Vibrionales</taxon>
        <taxon>Vibrionaceae</taxon>
        <taxon>Vibrio</taxon>
    </lineage>
</organism>
<reference evidence="1 2" key="2">
    <citation type="submission" date="2015-01" db="EMBL/GenBank/DDBJ databases">
        <authorList>
            <consortium name="NBRP consortium"/>
            <person name="Sawabe T."/>
            <person name="Meirelles P."/>
            <person name="Feng G."/>
            <person name="Sayaka M."/>
            <person name="Hattori M."/>
            <person name="Ohkuma M."/>
        </authorList>
    </citation>
    <scope>NUCLEOTIDE SEQUENCE [LARGE SCALE GENOMIC DNA]</scope>
    <source>
        <strain evidence="2">JCM 19241</strain>
    </source>
</reference>
<dbReference type="STRING" id="1481914.JCM19241_5967"/>
<sequence>MTLVECGRNPALQLLDFLTESDAPDGTPMYGMGIPDEYIDFSSFVSAANWCDANNIYSDGSVDTGATFADTLTDLADSAGLVLTFEKGQIKCKAEQMETMRTAYFDETNIISSGFDVTEQSSSNYFNVVNVNYQNTDLNYEEDTWSIPPDTTTDDVIQADGFIQEESLDLRMCATSGEDINVTGGHVKVLGNRMYNKAQWQKQVTFDYDGDEHDVELMDVIAVTDKYREWTDKPFRVSEISRVTDEENFNRVTVTATEYDDSIYTNQKDGGGGGNNPINPPEVTAPDNVLFELEDFRDLGSGVITVVPSWNRNGTRQEFQMREITTPASSWTPLGDPILGLTWNVATLQSGTSYEFRARHIDPQYGDGDWRESEPFVVDEIILPPVTFPDENPWNFDSPDCVFTWDDMTGEEYTIPANNYTVLSVTSLLTT</sequence>
<proteinExistence type="predicted"/>
<name>A0A0B8QEN7_9VIBR</name>
<comment type="caution">
    <text evidence="1">The sequence shown here is derived from an EMBL/GenBank/DDBJ whole genome shotgun (WGS) entry which is preliminary data.</text>
</comment>
<evidence type="ECO:0008006" key="3">
    <source>
        <dbReference type="Google" id="ProtNLM"/>
    </source>
</evidence>